<sequence>MLKEAIISSLPPCQICTLHFESLASLKVSKYNSNIRVRVQAVWRGVTKDTKDLKGINIILVDDSSNRIHAFVNAKYANLFEDKIEEGQIITIKKFAVKAYVGDENNRTLRNEKHIYLSNEIDLCKGPINGLKIPQYGFDLFDFEDLLKIYKDNRFLVDVVGVIDFVQGKTVYTKGNEERSHVKFEITNGRMNVKVTFFGTLGDDFQRLRREIDGDTVIITIASAKANEWDDKINLTNYPATRFYLNADHYSVKELMAKSKDPSFAPKNTFEHEEEIKYITTVKDIQNLKDEYIQKKVTCVISVRKVETNYNWFYQKCTRCEEEVSFVGGNYTCKACVRNIPFPNKRFRILTLCSDETGSIPVIFPDHEIRKLVGKSVFEVQLEENDKFPTLLTQFEDQKYTLTLLITEDNIKKVCDAYNAVEIKPLQEVVSGYALFETDDEANHDSSLITATPNDSLTSPDDTLTTKSSGTKAKGRKIMETVEGSEDIPTKDMNNNKKG</sequence>
<name>A0AAD8GTG3_9APIA</name>
<feature type="compositionally biased region" description="Polar residues" evidence="1">
    <location>
        <begin position="445"/>
        <end position="454"/>
    </location>
</feature>
<feature type="compositionally biased region" description="Low complexity" evidence="1">
    <location>
        <begin position="455"/>
        <end position="469"/>
    </location>
</feature>
<evidence type="ECO:0000259" key="2">
    <source>
        <dbReference type="Pfam" id="PF02721"/>
    </source>
</evidence>
<dbReference type="SUPFAM" id="SSF50249">
    <property type="entry name" value="Nucleic acid-binding proteins"/>
    <property type="match status" value="3"/>
</dbReference>
<dbReference type="Proteomes" id="UP001237642">
    <property type="component" value="Unassembled WGS sequence"/>
</dbReference>
<dbReference type="Pfam" id="PF02721">
    <property type="entry name" value="DUF223"/>
    <property type="match status" value="1"/>
</dbReference>
<feature type="region of interest" description="Disordered" evidence="1">
    <location>
        <begin position="445"/>
        <end position="499"/>
    </location>
</feature>
<dbReference type="PANTHER" id="PTHR47165">
    <property type="entry name" value="OS03G0429900 PROTEIN"/>
    <property type="match status" value="1"/>
</dbReference>
<dbReference type="AlphaFoldDB" id="A0AAD8GTG3"/>
<dbReference type="InterPro" id="IPR003871">
    <property type="entry name" value="RFA1B/D_OB_1st"/>
</dbReference>
<comment type="caution">
    <text evidence="3">The sequence shown here is derived from an EMBL/GenBank/DDBJ whole genome shotgun (WGS) entry which is preliminary data.</text>
</comment>
<dbReference type="PANTHER" id="PTHR47165:SF4">
    <property type="entry name" value="OS03G0429900 PROTEIN"/>
    <property type="match status" value="1"/>
</dbReference>
<organism evidence="3 4">
    <name type="scientific">Heracleum sosnowskyi</name>
    <dbReference type="NCBI Taxonomy" id="360622"/>
    <lineage>
        <taxon>Eukaryota</taxon>
        <taxon>Viridiplantae</taxon>
        <taxon>Streptophyta</taxon>
        <taxon>Embryophyta</taxon>
        <taxon>Tracheophyta</taxon>
        <taxon>Spermatophyta</taxon>
        <taxon>Magnoliopsida</taxon>
        <taxon>eudicotyledons</taxon>
        <taxon>Gunneridae</taxon>
        <taxon>Pentapetalae</taxon>
        <taxon>asterids</taxon>
        <taxon>campanulids</taxon>
        <taxon>Apiales</taxon>
        <taxon>Apiaceae</taxon>
        <taxon>Apioideae</taxon>
        <taxon>apioid superclade</taxon>
        <taxon>Tordylieae</taxon>
        <taxon>Tordyliinae</taxon>
        <taxon>Heracleum</taxon>
    </lineage>
</organism>
<reference evidence="3" key="1">
    <citation type="submission" date="2023-02" db="EMBL/GenBank/DDBJ databases">
        <title>Genome of toxic invasive species Heracleum sosnowskyi carries increased number of genes despite the absence of recent whole-genome duplications.</title>
        <authorList>
            <person name="Schelkunov M."/>
            <person name="Shtratnikova V."/>
            <person name="Makarenko M."/>
            <person name="Klepikova A."/>
            <person name="Omelchenko D."/>
            <person name="Novikova G."/>
            <person name="Obukhova E."/>
            <person name="Bogdanov V."/>
            <person name="Penin A."/>
            <person name="Logacheva M."/>
        </authorList>
    </citation>
    <scope>NUCLEOTIDE SEQUENCE</scope>
    <source>
        <strain evidence="3">Hsosn_3</strain>
        <tissue evidence="3">Leaf</tissue>
    </source>
</reference>
<proteinExistence type="predicted"/>
<evidence type="ECO:0000313" key="4">
    <source>
        <dbReference type="Proteomes" id="UP001237642"/>
    </source>
</evidence>
<feature type="domain" description="Replication protein A 70 kDa DNA-binding subunit B/D first OB fold" evidence="2">
    <location>
        <begin position="20"/>
        <end position="102"/>
    </location>
</feature>
<evidence type="ECO:0000256" key="1">
    <source>
        <dbReference type="SAM" id="MobiDB-lite"/>
    </source>
</evidence>
<dbReference type="Gene3D" id="2.40.50.140">
    <property type="entry name" value="Nucleic acid-binding proteins"/>
    <property type="match status" value="3"/>
</dbReference>
<keyword evidence="4" id="KW-1185">Reference proteome</keyword>
<accession>A0AAD8GTG3</accession>
<protein>
    <recommendedName>
        <fullName evidence="2">Replication protein A 70 kDa DNA-binding subunit B/D first OB fold domain-containing protein</fullName>
    </recommendedName>
</protein>
<dbReference type="InterPro" id="IPR012340">
    <property type="entry name" value="NA-bd_OB-fold"/>
</dbReference>
<dbReference type="EMBL" id="JAUIZM010000011">
    <property type="protein sequence ID" value="KAK1354042.1"/>
    <property type="molecule type" value="Genomic_DNA"/>
</dbReference>
<reference evidence="3" key="2">
    <citation type="submission" date="2023-05" db="EMBL/GenBank/DDBJ databases">
        <authorList>
            <person name="Schelkunov M.I."/>
        </authorList>
    </citation>
    <scope>NUCLEOTIDE SEQUENCE</scope>
    <source>
        <strain evidence="3">Hsosn_3</strain>
        <tissue evidence="3">Leaf</tissue>
    </source>
</reference>
<gene>
    <name evidence="3" type="ORF">POM88_047298</name>
</gene>
<evidence type="ECO:0000313" key="3">
    <source>
        <dbReference type="EMBL" id="KAK1354042.1"/>
    </source>
</evidence>